<dbReference type="InterPro" id="IPR020845">
    <property type="entry name" value="AMP-binding_CS"/>
</dbReference>
<protein>
    <submittedName>
        <fullName evidence="3">Long-chain-fatty-acid--CoA ligase</fullName>
        <ecNumber evidence="3">6.2.1.3</ecNumber>
    </submittedName>
</protein>
<feature type="domain" description="AMP-binding enzyme C-terminal" evidence="2">
    <location>
        <begin position="426"/>
        <end position="502"/>
    </location>
</feature>
<gene>
    <name evidence="3" type="ORF">KXJ70_11105</name>
</gene>
<evidence type="ECO:0000313" key="4">
    <source>
        <dbReference type="Proteomes" id="UP001166291"/>
    </source>
</evidence>
<accession>A0ABS6VSP4</accession>
<dbReference type="InterPro" id="IPR025110">
    <property type="entry name" value="AMP-bd_C"/>
</dbReference>
<evidence type="ECO:0000259" key="1">
    <source>
        <dbReference type="Pfam" id="PF00501"/>
    </source>
</evidence>
<feature type="domain" description="AMP-dependent synthetase/ligase" evidence="1">
    <location>
        <begin position="9"/>
        <end position="376"/>
    </location>
</feature>
<dbReference type="EC" id="6.2.1.3" evidence="3"/>
<dbReference type="PANTHER" id="PTHR43201">
    <property type="entry name" value="ACYL-COA SYNTHETASE"/>
    <property type="match status" value="1"/>
</dbReference>
<dbReference type="EMBL" id="JAHWDQ010000002">
    <property type="protein sequence ID" value="MBW2941332.1"/>
    <property type="molecule type" value="Genomic_DNA"/>
</dbReference>
<reference evidence="3" key="1">
    <citation type="submission" date="2021-07" db="EMBL/GenBank/DDBJ databases">
        <title>Zhongshania sp. CAU 1632 isolated from seawater.</title>
        <authorList>
            <person name="Kim W."/>
        </authorList>
    </citation>
    <scope>NUCLEOTIDE SEQUENCE</scope>
    <source>
        <strain evidence="3">CAU 1632</strain>
    </source>
</reference>
<dbReference type="Pfam" id="PF13193">
    <property type="entry name" value="AMP-binding_C"/>
    <property type="match status" value="1"/>
</dbReference>
<keyword evidence="4" id="KW-1185">Reference proteome</keyword>
<dbReference type="CDD" id="cd17631">
    <property type="entry name" value="FACL_FadD13-like"/>
    <property type="match status" value="1"/>
</dbReference>
<dbReference type="Pfam" id="PF00501">
    <property type="entry name" value="AMP-binding"/>
    <property type="match status" value="1"/>
</dbReference>
<organism evidence="3 4">
    <name type="scientific">Zhongshania aquimaris</name>
    <dbReference type="NCBI Taxonomy" id="2857107"/>
    <lineage>
        <taxon>Bacteria</taxon>
        <taxon>Pseudomonadati</taxon>
        <taxon>Pseudomonadota</taxon>
        <taxon>Gammaproteobacteria</taxon>
        <taxon>Cellvibrionales</taxon>
        <taxon>Spongiibacteraceae</taxon>
        <taxon>Zhongshania</taxon>
    </lineage>
</organism>
<dbReference type="Proteomes" id="UP001166291">
    <property type="component" value="Unassembled WGS sequence"/>
</dbReference>
<evidence type="ECO:0000313" key="3">
    <source>
        <dbReference type="EMBL" id="MBW2941332.1"/>
    </source>
</evidence>
<dbReference type="PANTHER" id="PTHR43201:SF32">
    <property type="entry name" value="2-SUCCINYLBENZOATE--COA LIGASE, CHLOROPLASTIC_PEROXISOMAL"/>
    <property type="match status" value="1"/>
</dbReference>
<proteinExistence type="predicted"/>
<dbReference type="NCBIfam" id="NF004837">
    <property type="entry name" value="PRK06187.1"/>
    <property type="match status" value="1"/>
</dbReference>
<dbReference type="GO" id="GO:0004467">
    <property type="term" value="F:long-chain fatty acid-CoA ligase activity"/>
    <property type="evidence" value="ECO:0007669"/>
    <property type="project" value="UniProtKB-EC"/>
</dbReference>
<keyword evidence="3" id="KW-0436">Ligase</keyword>
<sequence length="521" mass="56706">MMSCTQPIRRAAQVTPNNTALICGDRKQTFAETQHRISCLAHFLVDGGFKEGDRAALLALNSDRYYEIFFAIPWSGGVVVPLNIRWSLAELLYSLNDSGASVMFVDDMFVSLAEKINDELGAVIRFIYLGDGACPEWMSRYDVMMDVSEPLLDSGRCGDDLLGIFYTGGTTGFPKGVMLSHNNFYSSALSMMSEMGIRTPDVRYLHAAPMFHIADAAVGMANTLAGNTHVFIPAFEPSSVMSAIAKFEVTDVLLVPTMIGMLLEHEGFASAKLSSLRKIVYGASPMPLGVLHKAMEKLSHVALYQAYGQTELAPVITILRPEHHVLKGDGADKVRSAGQASVIVEMKVIDSNGAPLIAGEVGEVLVKGPNTMLGYWGMSEQTKSTINDGWVHTGDAGYLDDDGFLFLVDRVKDMIVTGGENVFSAEIENVISQHPDVLEVAVIGIPDLKWGESVHAVVRLSPFSSLGESELIEYCRAAITAYKCPRSVTFVSEPLPTTSVGKISKKDIRKPYWDGSDRAIN</sequence>
<dbReference type="RefSeq" id="WP_219043569.1">
    <property type="nucleotide sequence ID" value="NZ_JAHWDQ010000002.1"/>
</dbReference>
<dbReference type="PROSITE" id="PS00455">
    <property type="entry name" value="AMP_BINDING"/>
    <property type="match status" value="1"/>
</dbReference>
<evidence type="ECO:0000259" key="2">
    <source>
        <dbReference type="Pfam" id="PF13193"/>
    </source>
</evidence>
<name>A0ABS6VSP4_9GAMM</name>
<comment type="caution">
    <text evidence="3">The sequence shown here is derived from an EMBL/GenBank/DDBJ whole genome shotgun (WGS) entry which is preliminary data.</text>
</comment>
<dbReference type="InterPro" id="IPR000873">
    <property type="entry name" value="AMP-dep_synth/lig_dom"/>
</dbReference>